<dbReference type="AlphaFoldDB" id="A0A3N4NUV6"/>
<sequence length="1056" mass="114106">MKTNDKPISSKQRIISRCVLSALALLGAADAAANKQFADVPLYLQNERKSSSVAVKPNVMLLIDDSGSMRERVPDAGRSRLQVTKSALNAVLDKYTDSVNWGFQTLNNSSDMSGYTDNHETVKQHVGRLVAKGGTPTTRRYYEVSKLMRGQTQYRCQKNYIVLMSDGDANLSCDWNSRVNRAPGFESDRALYVPHTPFAYPKDEDDEGYFGLPQEAGYCARDQGGPYDTFWDQNNGLRFFSHKLLAKDFKTLGLDKAGKSWNGDAADPKDSSGKSRYEKQLIETFTVGFGSGISERGKTYLEHGAATSLNGGYFNATDSDGLVSAFSKIFANIEADNAPVAIEGAGSTAPALTNPGQSTSAGVVEVDSGTWSSRLKFYQINPNGSVNTAVFGEPSFGNRQTILNDGQKNYFIGSLTDKDKTNTDFGIGGGTPADQLEWKKVLLEWTARRGDDNSLKNTAIANNYSQPYRVRETVRRNLGDILDSSLHTVGDQVNGRNEFLVTAANDGMVHLFRSASGSNPYDLKVSYIPAGMDRDDDAGNATTMGKYLKDVAHEKYGKEIPHRYMVNGGIVVRRTAKSSDSSKTGQRSFLFGAMGQGGRGAYALNIGGVDRSDNSKVGLDGTSVLYSVPLFETAKGAGNTLGYTVGTPQIGRISVARPDGAVSLTENVRYAGFLSSGYRVKGEVEGKTNETALYVYDMLGQEADSGKTGGTAAGSLIRKIEVSDGVGGLSAPTLVDTDFDGVVDAAYAGDYGGNMYRFDLRGEKPADWKVARIYAGDAKQPVTAAPAVSRRSRNKYVVIFGTGSDIYQDDRNNTDQQAVYGIFDDLNAEAVAANSADLLLQTLSSGKVSIPDPEDKAKTIETDAYTLSSNKMPEGKKGWKIDLSAGGERVVVKPTMILRTAVITARKYKTETTKVSNNGDPCIPETTATATASSTMLLGVNAETGGQPDKRSGYVRFIKDNQAGKDYSYAGLRQPGIISFTFMDSTKRNDSPVTRDGDSGGSGTDQPLKAADTEVPNNKCFSREAVRVLLTNKGSSFDVDGRICGIRRLSWREIFF</sequence>
<feature type="chain" id="PRO_5018134474" evidence="4">
    <location>
        <begin position="32"/>
        <end position="1056"/>
    </location>
</feature>
<accession>A0A3N4NUV6</accession>
<dbReference type="NCBIfam" id="NF040838">
    <property type="entry name" value="T4_PilC_Neiss"/>
    <property type="match status" value="1"/>
</dbReference>
<dbReference type="InterPro" id="IPR036465">
    <property type="entry name" value="vWFA_dom_sf"/>
</dbReference>
<dbReference type="Pfam" id="PF05567">
    <property type="entry name" value="T4P_PilY1"/>
    <property type="match status" value="1"/>
</dbReference>
<dbReference type="Gene3D" id="3.40.50.410">
    <property type="entry name" value="von Willebrand factor, type A domain"/>
    <property type="match status" value="1"/>
</dbReference>
<dbReference type="PROSITE" id="PS50234">
    <property type="entry name" value="VWFA"/>
    <property type="match status" value="1"/>
</dbReference>
<dbReference type="GO" id="GO:0046872">
    <property type="term" value="F:metal ion binding"/>
    <property type="evidence" value="ECO:0007669"/>
    <property type="project" value="UniProtKB-KW"/>
</dbReference>
<evidence type="ECO:0000256" key="4">
    <source>
        <dbReference type="SAM" id="SignalP"/>
    </source>
</evidence>
<keyword evidence="7" id="KW-1185">Reference proteome</keyword>
<feature type="domain" description="VWFA" evidence="5">
    <location>
        <begin position="58"/>
        <end position="329"/>
    </location>
</feature>
<evidence type="ECO:0000313" key="6">
    <source>
        <dbReference type="EMBL" id="RPD90953.1"/>
    </source>
</evidence>
<dbReference type="OrthoDB" id="7156875at2"/>
<feature type="compositionally biased region" description="Basic and acidic residues" evidence="3">
    <location>
        <begin position="988"/>
        <end position="998"/>
    </location>
</feature>
<evidence type="ECO:0000256" key="3">
    <source>
        <dbReference type="SAM" id="MobiDB-lite"/>
    </source>
</evidence>
<dbReference type="Pfam" id="PF13519">
    <property type="entry name" value="VWA_2"/>
    <property type="match status" value="1"/>
</dbReference>
<name>A0A3N4NUV6_9NEIS</name>
<evidence type="ECO:0000256" key="1">
    <source>
        <dbReference type="ARBA" id="ARBA00022723"/>
    </source>
</evidence>
<evidence type="ECO:0000256" key="2">
    <source>
        <dbReference type="ARBA" id="ARBA00022837"/>
    </source>
</evidence>
<dbReference type="InterPro" id="IPR008707">
    <property type="entry name" value="B-propeller_PilY1"/>
</dbReference>
<comment type="caution">
    <text evidence="6">The sequence shown here is derived from an EMBL/GenBank/DDBJ whole genome shotgun (WGS) entry which is preliminary data.</text>
</comment>
<dbReference type="Proteomes" id="UP000272412">
    <property type="component" value="Unassembled WGS sequence"/>
</dbReference>
<evidence type="ECO:0000259" key="5">
    <source>
        <dbReference type="PROSITE" id="PS50234"/>
    </source>
</evidence>
<organism evidence="6 7">
    <name type="scientific">Neisseria weixii</name>
    <dbReference type="NCBI Taxonomy" id="1853276"/>
    <lineage>
        <taxon>Bacteria</taxon>
        <taxon>Pseudomonadati</taxon>
        <taxon>Pseudomonadota</taxon>
        <taxon>Betaproteobacteria</taxon>
        <taxon>Neisseriales</taxon>
        <taxon>Neisseriaceae</taxon>
        <taxon>Neisseria</taxon>
    </lineage>
</organism>
<reference evidence="6 7" key="1">
    <citation type="submission" date="2018-11" db="EMBL/GenBank/DDBJ databases">
        <title>Neisseria weixii sp. nov. isolated from the rectal contents of plateau pika (Ochotona cruzoniae).</title>
        <authorList>
            <person name="Zhang G."/>
        </authorList>
    </citation>
    <scope>NUCLEOTIDE SEQUENCE [LARGE SCALE GENOMIC DNA]</scope>
    <source>
        <strain evidence="6 7">10009</strain>
    </source>
</reference>
<protein>
    <submittedName>
        <fullName evidence="6">VWA domain-containing protein</fullName>
    </submittedName>
</protein>
<proteinExistence type="predicted"/>
<evidence type="ECO:0000313" key="7">
    <source>
        <dbReference type="Proteomes" id="UP000272412"/>
    </source>
</evidence>
<dbReference type="EMBL" id="RPFL01000001">
    <property type="protein sequence ID" value="RPD90953.1"/>
    <property type="molecule type" value="Genomic_DNA"/>
</dbReference>
<dbReference type="SUPFAM" id="SSF53300">
    <property type="entry name" value="vWA-like"/>
    <property type="match status" value="1"/>
</dbReference>
<feature type="region of interest" description="Disordered" evidence="3">
    <location>
        <begin position="988"/>
        <end position="1015"/>
    </location>
</feature>
<feature type="signal peptide" evidence="4">
    <location>
        <begin position="1"/>
        <end position="31"/>
    </location>
</feature>
<dbReference type="RefSeq" id="WP_123803619.1">
    <property type="nucleotide sequence ID" value="NZ_RPFL01000001.1"/>
</dbReference>
<keyword evidence="1" id="KW-0479">Metal-binding</keyword>
<gene>
    <name evidence="6" type="ORF">EGK74_01005</name>
</gene>
<keyword evidence="4" id="KW-0732">Signal</keyword>
<dbReference type="InterPro" id="IPR002035">
    <property type="entry name" value="VWF_A"/>
</dbReference>
<keyword evidence="2" id="KW-0106">Calcium</keyword>